<dbReference type="HAMAP" id="MF_00344">
    <property type="entry name" value="GMP_synthase"/>
    <property type="match status" value="1"/>
</dbReference>
<evidence type="ECO:0000256" key="11">
    <source>
        <dbReference type="HAMAP-Rule" id="MF_00344"/>
    </source>
</evidence>
<comment type="catalytic activity">
    <reaction evidence="11">
        <text>XMP + L-glutamine + ATP + H2O = GMP + L-glutamate + AMP + diphosphate + 2 H(+)</text>
        <dbReference type="Rhea" id="RHEA:11680"/>
        <dbReference type="ChEBI" id="CHEBI:15377"/>
        <dbReference type="ChEBI" id="CHEBI:15378"/>
        <dbReference type="ChEBI" id="CHEBI:29985"/>
        <dbReference type="ChEBI" id="CHEBI:30616"/>
        <dbReference type="ChEBI" id="CHEBI:33019"/>
        <dbReference type="ChEBI" id="CHEBI:57464"/>
        <dbReference type="ChEBI" id="CHEBI:58115"/>
        <dbReference type="ChEBI" id="CHEBI:58359"/>
        <dbReference type="ChEBI" id="CHEBI:456215"/>
        <dbReference type="EC" id="6.3.5.2"/>
    </reaction>
</comment>
<dbReference type="CDD" id="cd01997">
    <property type="entry name" value="GMP_synthase_C"/>
    <property type="match status" value="1"/>
</dbReference>
<dbReference type="EC" id="6.3.5.2" evidence="3 11"/>
<dbReference type="Pfam" id="PF02540">
    <property type="entry name" value="NAD_synthase"/>
    <property type="match status" value="1"/>
</dbReference>
<dbReference type="GO" id="GO:0005524">
    <property type="term" value="F:ATP binding"/>
    <property type="evidence" value="ECO:0007669"/>
    <property type="project" value="UniProtKB-UniRule"/>
</dbReference>
<feature type="active site" description="Nucleophile" evidence="11">
    <location>
        <position position="84"/>
    </location>
</feature>
<dbReference type="NCBIfam" id="NF000848">
    <property type="entry name" value="PRK00074.1"/>
    <property type="match status" value="1"/>
</dbReference>
<accession>A0A157SMN8</accession>
<dbReference type="InterPro" id="IPR029062">
    <property type="entry name" value="Class_I_gatase-like"/>
</dbReference>
<evidence type="ECO:0000259" key="13">
    <source>
        <dbReference type="PROSITE" id="PS51553"/>
    </source>
</evidence>
<evidence type="ECO:0000256" key="10">
    <source>
        <dbReference type="ARBA" id="ARBA00022962"/>
    </source>
</evidence>
<dbReference type="FunFam" id="3.30.300.10:FF:000002">
    <property type="entry name" value="GMP synthase [glutamine-hydrolyzing]"/>
    <property type="match status" value="1"/>
</dbReference>
<comment type="subunit">
    <text evidence="11">Homodimer.</text>
</comment>
<keyword evidence="8 11" id="KW-0658">Purine biosynthesis</keyword>
<evidence type="ECO:0000313" key="15">
    <source>
        <dbReference type="Proteomes" id="UP000076848"/>
    </source>
</evidence>
<keyword evidence="10 11" id="KW-0315">Glutamine amidotransferase</keyword>
<dbReference type="AlphaFoldDB" id="A0A157SMN8"/>
<comment type="function">
    <text evidence="1 11">Catalyzes the synthesis of GMP from XMP.</text>
</comment>
<dbReference type="GO" id="GO:0005829">
    <property type="term" value="C:cytosol"/>
    <property type="evidence" value="ECO:0007669"/>
    <property type="project" value="TreeGrafter"/>
</dbReference>
<dbReference type="InterPro" id="IPR014729">
    <property type="entry name" value="Rossmann-like_a/b/a_fold"/>
</dbReference>
<dbReference type="SUPFAM" id="SSF52402">
    <property type="entry name" value="Adenine nucleotide alpha hydrolases-like"/>
    <property type="match status" value="1"/>
</dbReference>
<evidence type="ECO:0000256" key="6">
    <source>
        <dbReference type="ARBA" id="ARBA00022741"/>
    </source>
</evidence>
<dbReference type="SUPFAM" id="SSF52317">
    <property type="entry name" value="Class I glutamine amidotransferase-like"/>
    <property type="match status" value="1"/>
</dbReference>
<keyword evidence="9 11" id="KW-0067">ATP-binding</keyword>
<sequence length="530" mass="57924">MHQRILILDYGSQVTQLIARRVREAGVYSEIHPGDVDDHFVRAQKEAGVRGVILSGSHASAYDEGSLRVPAAVFELGVPVLGICYGMQSMAHQLGGKVSYSDHREFGYAEVRAQGHTKLLEGLADFTTPEGHGMLKVWMSHGDKVTELPPGFKLMASTPSCPIAGMADEERGFYAVQFHPEVTHTVQGKAMLGRFVNDICGCTGDWNMPDYVEEAVARIREQVGADEVILGLSGGVDSSVAAALIHKAIGDQLTCVFVDHGLLRLDEGKQVMQTFAENMGVKIIHVDATEQFMGKLAGQADPEAKRKIIGREFVEVFQAEAGKLKSAKWLAQGTIYPDVIESAGAKTGKATSIKSHHNVGGLPDTLNLQLLEPLRELFKDEVRELGVALGLPPSMVYRHPFPGPGLGVRILGEVKKEFADLLRRADAIFIEELRSTIDENSGKSWYDMTSQAFAVFLPVKSVGVMGDGRTYEYVVALRAVQTFDFMTADWAPLPHALLAKVSSRIINEVRGINRVVYDVSSKPPATIEWE</sequence>
<dbReference type="Pfam" id="PF00958">
    <property type="entry name" value="GMP_synt_C"/>
    <property type="match status" value="1"/>
</dbReference>
<dbReference type="SUPFAM" id="SSF54810">
    <property type="entry name" value="GMP synthetase C-terminal dimerisation domain"/>
    <property type="match status" value="1"/>
</dbReference>
<dbReference type="EMBL" id="FKIF01000007">
    <property type="protein sequence ID" value="SAI71710.1"/>
    <property type="molecule type" value="Genomic_DNA"/>
</dbReference>
<feature type="domain" description="GMPS ATP-PPase" evidence="13">
    <location>
        <begin position="206"/>
        <end position="398"/>
    </location>
</feature>
<evidence type="ECO:0000256" key="9">
    <source>
        <dbReference type="ARBA" id="ARBA00022840"/>
    </source>
</evidence>
<dbReference type="RefSeq" id="WP_066130194.1">
    <property type="nucleotide sequence ID" value="NZ_FKIF01000007.1"/>
</dbReference>
<comment type="pathway">
    <text evidence="2 11">Purine metabolism; GMP biosynthesis; GMP from XMP (L-Gln route): step 1/1.</text>
</comment>
<evidence type="ECO:0000256" key="8">
    <source>
        <dbReference type="ARBA" id="ARBA00022755"/>
    </source>
</evidence>
<keyword evidence="6 11" id="KW-0547">Nucleotide-binding</keyword>
<dbReference type="OrthoDB" id="9802219at2"/>
<dbReference type="GO" id="GO:0003921">
    <property type="term" value="F:GMP synthase activity"/>
    <property type="evidence" value="ECO:0007669"/>
    <property type="project" value="InterPro"/>
</dbReference>
<evidence type="ECO:0000256" key="1">
    <source>
        <dbReference type="ARBA" id="ARBA00002332"/>
    </source>
</evidence>
<dbReference type="PROSITE" id="PS51553">
    <property type="entry name" value="GMPS_ATP_PPASE"/>
    <property type="match status" value="1"/>
</dbReference>
<dbReference type="NCBIfam" id="TIGR00888">
    <property type="entry name" value="guaA_Nterm"/>
    <property type="match status" value="1"/>
</dbReference>
<dbReference type="PANTHER" id="PTHR11922:SF2">
    <property type="entry name" value="GMP SYNTHASE [GLUTAMINE-HYDROLYZING]"/>
    <property type="match status" value="1"/>
</dbReference>
<dbReference type="InterPro" id="IPR001674">
    <property type="entry name" value="GMP_synth_C"/>
</dbReference>
<evidence type="ECO:0000256" key="12">
    <source>
        <dbReference type="PROSITE-ProRule" id="PRU00886"/>
    </source>
</evidence>
<name>A0A157SMN8_9BORD</name>
<keyword evidence="7 11" id="KW-0332">GMP biosynthesis</keyword>
<feature type="active site" evidence="11">
    <location>
        <position position="179"/>
    </location>
</feature>
<feature type="active site" evidence="11">
    <location>
        <position position="181"/>
    </location>
</feature>
<evidence type="ECO:0000256" key="5">
    <source>
        <dbReference type="ARBA" id="ARBA00022598"/>
    </source>
</evidence>
<dbReference type="InterPro" id="IPR022310">
    <property type="entry name" value="NAD/GMP_synthase"/>
</dbReference>
<dbReference type="CDD" id="cd01742">
    <property type="entry name" value="GATase1_GMP_Synthase"/>
    <property type="match status" value="1"/>
</dbReference>
<dbReference type="Gene3D" id="3.40.50.620">
    <property type="entry name" value="HUPs"/>
    <property type="match status" value="1"/>
</dbReference>
<dbReference type="UniPathway" id="UPA00189">
    <property type="reaction ID" value="UER00296"/>
</dbReference>
<evidence type="ECO:0000256" key="7">
    <source>
        <dbReference type="ARBA" id="ARBA00022749"/>
    </source>
</evidence>
<dbReference type="InterPro" id="IPR022955">
    <property type="entry name" value="GMP_synthase"/>
</dbReference>
<evidence type="ECO:0000256" key="2">
    <source>
        <dbReference type="ARBA" id="ARBA00005153"/>
    </source>
</evidence>
<evidence type="ECO:0000256" key="4">
    <source>
        <dbReference type="ARBA" id="ARBA00021562"/>
    </source>
</evidence>
<dbReference type="STRING" id="288768.SAMEA3906486_03702"/>
<dbReference type="FunFam" id="3.40.50.880:FF:000001">
    <property type="entry name" value="GMP synthase [glutamine-hydrolyzing]"/>
    <property type="match status" value="1"/>
</dbReference>
<keyword evidence="15" id="KW-1185">Reference proteome</keyword>
<feature type="binding site" evidence="12">
    <location>
        <begin position="233"/>
        <end position="239"/>
    </location>
    <ligand>
        <name>ATP</name>
        <dbReference type="ChEBI" id="CHEBI:30616"/>
    </ligand>
</feature>
<proteinExistence type="inferred from homology"/>
<reference evidence="14 15" key="1">
    <citation type="submission" date="2016-04" db="EMBL/GenBank/DDBJ databases">
        <authorList>
            <consortium name="Pathogen Informatics"/>
        </authorList>
    </citation>
    <scope>NUCLEOTIDE SEQUENCE [LARGE SCALE GENOMIC DNA]</scope>
    <source>
        <strain evidence="14 15">H050680373</strain>
    </source>
</reference>
<dbReference type="InterPro" id="IPR017926">
    <property type="entry name" value="GATASE"/>
</dbReference>
<dbReference type="NCBIfam" id="TIGR00884">
    <property type="entry name" value="guaA_Cterm"/>
    <property type="match status" value="1"/>
</dbReference>
<dbReference type="Gene3D" id="3.30.300.10">
    <property type="match status" value="1"/>
</dbReference>
<dbReference type="InterPro" id="IPR025777">
    <property type="entry name" value="GMPS_ATP_PPase_dom"/>
</dbReference>
<dbReference type="Pfam" id="PF00117">
    <property type="entry name" value="GATase"/>
    <property type="match status" value="1"/>
</dbReference>
<evidence type="ECO:0000256" key="3">
    <source>
        <dbReference type="ARBA" id="ARBA00012746"/>
    </source>
</evidence>
<dbReference type="PROSITE" id="PS51273">
    <property type="entry name" value="GATASE_TYPE_1"/>
    <property type="match status" value="1"/>
</dbReference>
<evidence type="ECO:0000313" key="14">
    <source>
        <dbReference type="EMBL" id="SAI71710.1"/>
    </source>
</evidence>
<dbReference type="PANTHER" id="PTHR11922">
    <property type="entry name" value="GMP SYNTHASE-RELATED"/>
    <property type="match status" value="1"/>
</dbReference>
<dbReference type="InterPro" id="IPR004739">
    <property type="entry name" value="GMP_synth_GATase"/>
</dbReference>
<gene>
    <name evidence="14" type="primary">guaA_2</name>
    <name evidence="11" type="synonym">guaA</name>
    <name evidence="14" type="ORF">SAMEA3906486_03702</name>
</gene>
<protein>
    <recommendedName>
        <fullName evidence="4 11">GMP synthase [glutamine-hydrolyzing]</fullName>
        <ecNumber evidence="3 11">6.3.5.2</ecNumber>
    </recommendedName>
    <alternativeName>
        <fullName evidence="11">GMP synthetase</fullName>
    </alternativeName>
    <alternativeName>
        <fullName evidence="11">Glutamine amidotransferase</fullName>
    </alternativeName>
</protein>
<keyword evidence="5 11" id="KW-0436">Ligase</keyword>
<organism evidence="14 15">
    <name type="scientific">Bordetella ansorpii</name>
    <dbReference type="NCBI Taxonomy" id="288768"/>
    <lineage>
        <taxon>Bacteria</taxon>
        <taxon>Pseudomonadati</taxon>
        <taxon>Pseudomonadota</taxon>
        <taxon>Betaproteobacteria</taxon>
        <taxon>Burkholderiales</taxon>
        <taxon>Alcaligenaceae</taxon>
        <taxon>Bordetella</taxon>
    </lineage>
</organism>
<dbReference type="FunFam" id="3.40.50.620:FF:000001">
    <property type="entry name" value="GMP synthase [glutamine-hydrolyzing]"/>
    <property type="match status" value="1"/>
</dbReference>
<dbReference type="Proteomes" id="UP000076848">
    <property type="component" value="Unassembled WGS sequence"/>
</dbReference>
<dbReference type="Gene3D" id="3.40.50.880">
    <property type="match status" value="1"/>
</dbReference>